<evidence type="ECO:0000313" key="6">
    <source>
        <dbReference type="Proteomes" id="UP000249605"/>
    </source>
</evidence>
<name>A0A2U9S7I4_9PROT</name>
<feature type="compositionally biased region" description="Basic residues" evidence="4">
    <location>
        <begin position="288"/>
        <end position="298"/>
    </location>
</feature>
<reference evidence="5 6" key="1">
    <citation type="submission" date="2018-06" db="EMBL/GenBank/DDBJ databases">
        <title>Complete genome sequencing of Azospirillum sp. M2T2B2.</title>
        <authorList>
            <person name="Heo J."/>
            <person name="Kim S.-J."/>
            <person name="Kwon S.-W."/>
            <person name="Anandham R."/>
        </authorList>
    </citation>
    <scope>NUCLEOTIDE SEQUENCE [LARGE SCALE GENOMIC DNA]</scope>
    <source>
        <strain evidence="5 6">M2T2B2</strain>
        <plasmid evidence="5 6">unnamed1</plasmid>
    </source>
</reference>
<dbReference type="InterPro" id="IPR019734">
    <property type="entry name" value="TPR_rpt"/>
</dbReference>
<dbReference type="Proteomes" id="UP000249605">
    <property type="component" value="Plasmid unnamed1"/>
</dbReference>
<keyword evidence="5" id="KW-0614">Plasmid</keyword>
<dbReference type="SUPFAM" id="SSF48452">
    <property type="entry name" value="TPR-like"/>
    <property type="match status" value="1"/>
</dbReference>
<feature type="region of interest" description="Disordered" evidence="4">
    <location>
        <begin position="274"/>
        <end position="304"/>
    </location>
</feature>
<keyword evidence="1" id="KW-0677">Repeat</keyword>
<evidence type="ECO:0000313" key="5">
    <source>
        <dbReference type="EMBL" id="AWU95372.1"/>
    </source>
</evidence>
<organism evidence="5 6">
    <name type="scientific">Azospirillum ramasamyi</name>
    <dbReference type="NCBI Taxonomy" id="682998"/>
    <lineage>
        <taxon>Bacteria</taxon>
        <taxon>Pseudomonadati</taxon>
        <taxon>Pseudomonadota</taxon>
        <taxon>Alphaproteobacteria</taxon>
        <taxon>Rhodospirillales</taxon>
        <taxon>Azospirillaceae</taxon>
        <taxon>Azospirillum</taxon>
    </lineage>
</organism>
<keyword evidence="6" id="KW-1185">Reference proteome</keyword>
<evidence type="ECO:0000256" key="3">
    <source>
        <dbReference type="PROSITE-ProRule" id="PRU00339"/>
    </source>
</evidence>
<geneLocation type="plasmid" evidence="5 6">
    <name>unnamed1</name>
</geneLocation>
<accession>A0A2U9S7I4</accession>
<sequence length="304" mass="32179">MATILEALTLALDLHLAGRFGEAQELYTRILDAEPEQPDALHYLGVLAGQIGRGDFGLTLIDKAVALRPEAADIRANRANLLRGLNRLDEAEAGYRCALALRPDFAEAWTDRAFARHGRGDAGAVDGAADLLERALRIEPALEPAREKLVALLHARGRLRLEAGQVTPALTDLIRAAALDPQDADIAFLLGNALFATGLRADSVIAFRNALALVPDFLSAALNLGIALAATNRADAALAPLRHAVRIDPAHPAARDTLGLALRSLGHAAEADALTAPAMEPAAVSKPPAKRPSPRRPRRGEGRG</sequence>
<feature type="repeat" description="TPR" evidence="3">
    <location>
        <begin position="218"/>
        <end position="251"/>
    </location>
</feature>
<evidence type="ECO:0000256" key="1">
    <source>
        <dbReference type="ARBA" id="ARBA00022737"/>
    </source>
</evidence>
<evidence type="ECO:0000256" key="4">
    <source>
        <dbReference type="SAM" id="MobiDB-lite"/>
    </source>
</evidence>
<gene>
    <name evidence="5" type="ORF">DM194_13615</name>
</gene>
<dbReference type="AlphaFoldDB" id="A0A2U9S7I4"/>
<dbReference type="SMART" id="SM00028">
    <property type="entry name" value="TPR"/>
    <property type="match status" value="7"/>
</dbReference>
<keyword evidence="2 3" id="KW-0802">TPR repeat</keyword>
<dbReference type="PROSITE" id="PS50005">
    <property type="entry name" value="TPR"/>
    <property type="match status" value="1"/>
</dbReference>
<dbReference type="InterPro" id="IPR050498">
    <property type="entry name" value="Ycf3"/>
</dbReference>
<dbReference type="KEGG" id="azm:DM194_13615"/>
<dbReference type="EMBL" id="CP029830">
    <property type="protein sequence ID" value="AWU95372.1"/>
    <property type="molecule type" value="Genomic_DNA"/>
</dbReference>
<dbReference type="RefSeq" id="WP_111068140.1">
    <property type="nucleotide sequence ID" value="NZ_CP029830.1"/>
</dbReference>
<dbReference type="OrthoDB" id="9800698at2"/>
<dbReference type="PANTHER" id="PTHR44858:SF1">
    <property type="entry name" value="UDP-N-ACETYLGLUCOSAMINE--PEPTIDE N-ACETYLGLUCOSAMINYLTRANSFERASE SPINDLY-RELATED"/>
    <property type="match status" value="1"/>
</dbReference>
<protein>
    <submittedName>
        <fullName evidence="5">Uncharacterized protein</fullName>
    </submittedName>
</protein>
<dbReference type="InterPro" id="IPR011990">
    <property type="entry name" value="TPR-like_helical_dom_sf"/>
</dbReference>
<dbReference type="Pfam" id="PF13432">
    <property type="entry name" value="TPR_16"/>
    <property type="match status" value="2"/>
</dbReference>
<dbReference type="PANTHER" id="PTHR44858">
    <property type="entry name" value="TETRATRICOPEPTIDE REPEAT PROTEIN 6"/>
    <property type="match status" value="1"/>
</dbReference>
<dbReference type="Gene3D" id="1.25.40.10">
    <property type="entry name" value="Tetratricopeptide repeat domain"/>
    <property type="match status" value="3"/>
</dbReference>
<proteinExistence type="predicted"/>
<evidence type="ECO:0000256" key="2">
    <source>
        <dbReference type="ARBA" id="ARBA00022803"/>
    </source>
</evidence>